<dbReference type="InterPro" id="IPR051611">
    <property type="entry name" value="ECF_transporter_component"/>
</dbReference>
<evidence type="ECO:0000313" key="7">
    <source>
        <dbReference type="EMBL" id="CCJ34133.1"/>
    </source>
</evidence>
<feature type="transmembrane region" description="Helical" evidence="6">
    <location>
        <begin position="236"/>
        <end position="255"/>
    </location>
</feature>
<evidence type="ECO:0000256" key="6">
    <source>
        <dbReference type="SAM" id="Phobius"/>
    </source>
</evidence>
<evidence type="ECO:0000313" key="8">
    <source>
        <dbReference type="Proteomes" id="UP000007652"/>
    </source>
</evidence>
<reference evidence="7 8" key="1">
    <citation type="journal article" date="2011" name="J. Bacteriol.">
        <title>Draft genome sequence of Caloramator australicus strain RC3T, a thermoanaerobe from the Great Artesian Basin of Australia.</title>
        <authorList>
            <person name="Ogg C.D."/>
            <person name="Patel B.K.C."/>
        </authorList>
    </citation>
    <scope>NUCLEOTIDE SEQUENCE [LARGE SCALE GENOMIC DNA]</scope>
    <source>
        <strain evidence="7 8">RC3</strain>
    </source>
</reference>
<comment type="caution">
    <text evidence="7">The sequence shown here is derived from an EMBL/GenBank/DDBJ whole genome shotgun (WGS) entry which is preliminary data.</text>
</comment>
<name>I7LK14_9CLOT</name>
<dbReference type="STRING" id="857293.CAAU_2049"/>
<feature type="transmembrane region" description="Helical" evidence="6">
    <location>
        <begin position="62"/>
        <end position="83"/>
    </location>
</feature>
<dbReference type="OrthoDB" id="166227at2"/>
<dbReference type="CDD" id="cd16914">
    <property type="entry name" value="EcfT"/>
    <property type="match status" value="1"/>
</dbReference>
<gene>
    <name evidence="7" type="ORF">CAAU_2049</name>
</gene>
<dbReference type="RefSeq" id="WP_008909390.1">
    <property type="nucleotide sequence ID" value="NZ_CAKP01000106.1"/>
</dbReference>
<protein>
    <submittedName>
        <fullName evidence="7">Transmembrane component STY3231 of energizing module of queuosine-regulated ECF transporter</fullName>
    </submittedName>
</protein>
<keyword evidence="2" id="KW-1003">Cell membrane</keyword>
<evidence type="ECO:0000256" key="3">
    <source>
        <dbReference type="ARBA" id="ARBA00022692"/>
    </source>
</evidence>
<dbReference type="PANTHER" id="PTHR34857:SF2">
    <property type="entry name" value="SLL0384 PROTEIN"/>
    <property type="match status" value="1"/>
</dbReference>
<sequence length="257" mass="29343">MRMMSLYKDKDTIIHKIDPLNKILYILASILITMLISDFKILTLTLVFSFLLLAIGKVIKNVFPIISFSLIVLVTIVVIQGLFNPNNKIPLFNIGQFVFYKEGIIYSFLLILRVLNILCAFSLLILTTKPSDLIENLVRRGLSPKLGYVLASVLQIIPQMLSTMDTILDAQRSRGLETEGKLIKRLKAFIPLIGPAVMNSLISTRERAMALEMRGFNSNIKKTFLNEHNETSMDKLIRYLIIALIIFTIVWRLVWLK</sequence>
<proteinExistence type="predicted"/>
<organism evidence="7 8">
    <name type="scientific">Caloramator australicus RC3</name>
    <dbReference type="NCBI Taxonomy" id="857293"/>
    <lineage>
        <taxon>Bacteria</taxon>
        <taxon>Bacillati</taxon>
        <taxon>Bacillota</taxon>
        <taxon>Clostridia</taxon>
        <taxon>Eubacteriales</taxon>
        <taxon>Clostridiaceae</taxon>
        <taxon>Caloramator</taxon>
    </lineage>
</organism>
<dbReference type="PANTHER" id="PTHR34857">
    <property type="entry name" value="SLL0384 PROTEIN"/>
    <property type="match status" value="1"/>
</dbReference>
<dbReference type="Proteomes" id="UP000007652">
    <property type="component" value="Unassembled WGS sequence"/>
</dbReference>
<comment type="subcellular location">
    <subcellularLocation>
        <location evidence="1">Membrane</location>
        <topology evidence="1">Multi-pass membrane protein</topology>
    </subcellularLocation>
</comment>
<dbReference type="EMBL" id="CAKP01000106">
    <property type="protein sequence ID" value="CCJ34133.1"/>
    <property type="molecule type" value="Genomic_DNA"/>
</dbReference>
<keyword evidence="8" id="KW-1185">Reference proteome</keyword>
<evidence type="ECO:0000256" key="5">
    <source>
        <dbReference type="ARBA" id="ARBA00023136"/>
    </source>
</evidence>
<evidence type="ECO:0000256" key="1">
    <source>
        <dbReference type="ARBA" id="ARBA00004141"/>
    </source>
</evidence>
<keyword evidence="4 6" id="KW-1133">Transmembrane helix</keyword>
<keyword evidence="5 6" id="KW-0472">Membrane</keyword>
<evidence type="ECO:0000256" key="4">
    <source>
        <dbReference type="ARBA" id="ARBA00022989"/>
    </source>
</evidence>
<feature type="transmembrane region" description="Helical" evidence="6">
    <location>
        <begin position="104"/>
        <end position="126"/>
    </location>
</feature>
<evidence type="ECO:0000256" key="2">
    <source>
        <dbReference type="ARBA" id="ARBA00022475"/>
    </source>
</evidence>
<dbReference type="GO" id="GO:0005886">
    <property type="term" value="C:plasma membrane"/>
    <property type="evidence" value="ECO:0007669"/>
    <property type="project" value="UniProtKB-ARBA"/>
</dbReference>
<dbReference type="InterPro" id="IPR003339">
    <property type="entry name" value="ABC/ECF_trnsptr_transmembrane"/>
</dbReference>
<dbReference type="eggNOG" id="COG0619">
    <property type="taxonomic scope" value="Bacteria"/>
</dbReference>
<feature type="transmembrane region" description="Helical" evidence="6">
    <location>
        <begin position="23"/>
        <end position="56"/>
    </location>
</feature>
<keyword evidence="3 6" id="KW-0812">Transmembrane</keyword>
<accession>I7LK14</accession>
<dbReference type="Pfam" id="PF02361">
    <property type="entry name" value="CbiQ"/>
    <property type="match status" value="1"/>
</dbReference>
<dbReference type="AlphaFoldDB" id="I7LK14"/>